<dbReference type="NCBIfam" id="TIGR03989">
    <property type="entry name" value="Rxyl_3153"/>
    <property type="match status" value="1"/>
</dbReference>
<dbReference type="SUPFAM" id="SSF50129">
    <property type="entry name" value="GroES-like"/>
    <property type="match status" value="1"/>
</dbReference>
<dbReference type="Pfam" id="PF08240">
    <property type="entry name" value="ADH_N"/>
    <property type="match status" value="1"/>
</dbReference>
<evidence type="ECO:0000256" key="3">
    <source>
        <dbReference type="ARBA" id="ARBA00023002"/>
    </source>
</evidence>
<protein>
    <submittedName>
        <fullName evidence="6">Unannotated protein</fullName>
    </submittedName>
</protein>
<evidence type="ECO:0000313" key="6">
    <source>
        <dbReference type="EMBL" id="CAB4785916.1"/>
    </source>
</evidence>
<evidence type="ECO:0000256" key="4">
    <source>
        <dbReference type="ARBA" id="ARBA00023027"/>
    </source>
</evidence>
<dbReference type="PROSITE" id="PS00059">
    <property type="entry name" value="ADH_ZINC"/>
    <property type="match status" value="1"/>
</dbReference>
<dbReference type="EMBL" id="CAEZZV010000159">
    <property type="protein sequence ID" value="CAB4785916.1"/>
    <property type="molecule type" value="Genomic_DNA"/>
</dbReference>
<gene>
    <name evidence="6" type="ORF">UFOPK2921_01129</name>
</gene>
<dbReference type="InterPro" id="IPR002328">
    <property type="entry name" value="ADH_Zn_CS"/>
</dbReference>
<dbReference type="PANTHER" id="PTHR43880:SF12">
    <property type="entry name" value="ALCOHOL DEHYDROGENASE CLASS-3"/>
    <property type="match status" value="1"/>
</dbReference>
<dbReference type="PANTHER" id="PTHR43880">
    <property type="entry name" value="ALCOHOL DEHYDROGENASE"/>
    <property type="match status" value="1"/>
</dbReference>
<keyword evidence="1" id="KW-0479">Metal-binding</keyword>
<keyword evidence="3" id="KW-0560">Oxidoreductase</keyword>
<proteinExistence type="predicted"/>
<reference evidence="6" key="1">
    <citation type="submission" date="2020-05" db="EMBL/GenBank/DDBJ databases">
        <authorList>
            <person name="Chiriac C."/>
            <person name="Salcher M."/>
            <person name="Ghai R."/>
            <person name="Kavagutti S V."/>
        </authorList>
    </citation>
    <scope>NUCLEOTIDE SEQUENCE</scope>
</reference>
<dbReference type="SUPFAM" id="SSF51735">
    <property type="entry name" value="NAD(P)-binding Rossmann-fold domains"/>
    <property type="match status" value="1"/>
</dbReference>
<name>A0A6J6WR49_9ZZZZ</name>
<evidence type="ECO:0000256" key="2">
    <source>
        <dbReference type="ARBA" id="ARBA00022833"/>
    </source>
</evidence>
<dbReference type="InterPro" id="IPR020843">
    <property type="entry name" value="ER"/>
</dbReference>
<dbReference type="SMART" id="SM00829">
    <property type="entry name" value="PKS_ER"/>
    <property type="match status" value="1"/>
</dbReference>
<dbReference type="Gene3D" id="3.90.180.10">
    <property type="entry name" value="Medium-chain alcohol dehydrogenases, catalytic domain"/>
    <property type="match status" value="1"/>
</dbReference>
<dbReference type="GO" id="GO:0008270">
    <property type="term" value="F:zinc ion binding"/>
    <property type="evidence" value="ECO:0007669"/>
    <property type="project" value="InterPro"/>
</dbReference>
<dbReference type="InterPro" id="IPR011032">
    <property type="entry name" value="GroES-like_sf"/>
</dbReference>
<dbReference type="Pfam" id="PF00107">
    <property type="entry name" value="ADH_zinc_N"/>
    <property type="match status" value="1"/>
</dbReference>
<keyword evidence="2" id="KW-0862">Zinc</keyword>
<evidence type="ECO:0000259" key="5">
    <source>
        <dbReference type="SMART" id="SM00829"/>
    </source>
</evidence>
<evidence type="ECO:0000256" key="1">
    <source>
        <dbReference type="ARBA" id="ARBA00022723"/>
    </source>
</evidence>
<dbReference type="CDD" id="cd08279">
    <property type="entry name" value="Zn_ADH_class_III"/>
    <property type="match status" value="1"/>
</dbReference>
<dbReference type="InterPro" id="IPR013154">
    <property type="entry name" value="ADH-like_N"/>
</dbReference>
<feature type="domain" description="Enoyl reductase (ER)" evidence="5">
    <location>
        <begin position="14"/>
        <end position="383"/>
    </location>
</feature>
<dbReference type="InterPro" id="IPR013149">
    <property type="entry name" value="ADH-like_C"/>
</dbReference>
<dbReference type="GO" id="GO:0046294">
    <property type="term" value="P:formaldehyde catabolic process"/>
    <property type="evidence" value="ECO:0007669"/>
    <property type="project" value="TreeGrafter"/>
</dbReference>
<dbReference type="Gene3D" id="3.40.50.720">
    <property type="entry name" value="NAD(P)-binding Rossmann-like Domain"/>
    <property type="match status" value="1"/>
</dbReference>
<organism evidence="6">
    <name type="scientific">freshwater metagenome</name>
    <dbReference type="NCBI Taxonomy" id="449393"/>
    <lineage>
        <taxon>unclassified sequences</taxon>
        <taxon>metagenomes</taxon>
        <taxon>ecological metagenomes</taxon>
    </lineage>
</organism>
<dbReference type="GO" id="GO:0051903">
    <property type="term" value="F:S-(hydroxymethyl)glutathione dehydrogenase [NAD(P)+] activity"/>
    <property type="evidence" value="ECO:0007669"/>
    <property type="project" value="TreeGrafter"/>
</dbReference>
<accession>A0A6J6WR49</accession>
<keyword evidence="4" id="KW-0520">NAD</keyword>
<dbReference type="InterPro" id="IPR036291">
    <property type="entry name" value="NAD(P)-bd_dom_sf"/>
</dbReference>
<dbReference type="GO" id="GO:0005829">
    <property type="term" value="C:cytosol"/>
    <property type="evidence" value="ECO:0007669"/>
    <property type="project" value="TreeGrafter"/>
</dbReference>
<dbReference type="InterPro" id="IPR023921">
    <property type="entry name" value="ADH_Zn_actinomycetes"/>
</dbReference>
<dbReference type="AlphaFoldDB" id="A0A6J6WR49"/>
<sequence>MSGIRKSKAAVLWGLNQQWKIEEIEIHPPKTGEVIVHWRAAGLCHSDEHLVTGDMVPPEEFWPLMGIESFFPIIGGHEGAGVVVEVGPGVSSVVVGDHVSASFVPSCGRCRYCSTGRQNLCDNGAKTFIGGMITDDTHRHFLNGEPVTLMAKVGTFSEYACVSEQSIIKVEKDIPLECVALVSCGVATGWGSAVNRAGTQPGDTVVVVGIGGIGMNAVQGARMAGAKRIIAIDPLEFKREKAMEFGATHTFPSMADAMMSVMEMTYGQMADRVIMTPGVLHGEMMGEAMNLAGKGSTVVVTAISPMTSEVANINLFQLAMWNKEIKGTIFGSMNPRADIPALLDMYRAGQLKLDELVTNTYKLEDINEGYEAMRDGTNIRGVIVNA</sequence>